<comment type="caution">
    <text evidence="2">The sequence shown here is derived from an EMBL/GenBank/DDBJ whole genome shotgun (WGS) entry which is preliminary data.</text>
</comment>
<evidence type="ECO:0000256" key="1">
    <source>
        <dbReference type="SAM" id="MobiDB-lite"/>
    </source>
</evidence>
<dbReference type="EMBL" id="MCZJ01000008">
    <property type="protein sequence ID" value="PMM61305.1"/>
    <property type="molecule type" value="Genomic_DNA"/>
</dbReference>
<dbReference type="AlphaFoldDB" id="A0A855IU58"/>
<accession>A0A855IU58</accession>
<gene>
    <name evidence="2" type="ORF">BCT50_21020</name>
</gene>
<protein>
    <submittedName>
        <fullName evidence="2">Uncharacterized protein</fullName>
    </submittedName>
</protein>
<feature type="region of interest" description="Disordered" evidence="1">
    <location>
        <begin position="87"/>
        <end position="106"/>
    </location>
</feature>
<dbReference type="Proteomes" id="UP000235554">
    <property type="component" value="Unassembled WGS sequence"/>
</dbReference>
<proteinExistence type="predicted"/>
<evidence type="ECO:0000313" key="2">
    <source>
        <dbReference type="EMBL" id="PMM61305.1"/>
    </source>
</evidence>
<organism evidence="2 3">
    <name type="scientific">Vibrio lentus</name>
    <dbReference type="NCBI Taxonomy" id="136468"/>
    <lineage>
        <taxon>Bacteria</taxon>
        <taxon>Pseudomonadati</taxon>
        <taxon>Pseudomonadota</taxon>
        <taxon>Gammaproteobacteria</taxon>
        <taxon>Vibrionales</taxon>
        <taxon>Vibrionaceae</taxon>
        <taxon>Vibrio</taxon>
    </lineage>
</organism>
<reference evidence="3" key="1">
    <citation type="submission" date="2016-07" db="EMBL/GenBank/DDBJ databases">
        <title>Nontailed viruses are major unrecognized killers of bacteria in the ocean.</title>
        <authorList>
            <person name="Kauffman K."/>
            <person name="Hussain F."/>
            <person name="Yang J."/>
            <person name="Arevalo P."/>
            <person name="Brown J."/>
            <person name="Cutler M."/>
            <person name="Kelly L."/>
            <person name="Polz M.F."/>
        </authorList>
    </citation>
    <scope>NUCLEOTIDE SEQUENCE [LARGE SCALE GENOMIC DNA]</scope>
    <source>
        <strain evidence="3">10N.261.48.A1</strain>
    </source>
</reference>
<name>A0A855IU58_9VIBR</name>
<dbReference type="RefSeq" id="WP_102554768.1">
    <property type="nucleotide sequence ID" value="NZ_MCZJ01000008.1"/>
</dbReference>
<sequence>MSQSITKRAKATVKKLKGTAGEAYENHAYNKMIKKYGADTALAILEPELKNAGETKESFKTYLRVKQKVQTGAISPNKVRKNAQEEAKEVMTGEGFEFSEAGTDSM</sequence>
<evidence type="ECO:0000313" key="3">
    <source>
        <dbReference type="Proteomes" id="UP000235554"/>
    </source>
</evidence>